<accession>A0A0R2N6Z9</accession>
<dbReference type="RefSeq" id="WP_057800453.1">
    <property type="nucleotide sequence ID" value="NZ_BJZZ01000050.1"/>
</dbReference>
<keyword evidence="3" id="KW-1185">Reference proteome</keyword>
<dbReference type="EMBL" id="JQCQ01000047">
    <property type="protein sequence ID" value="KRO21601.1"/>
    <property type="molecule type" value="Genomic_DNA"/>
</dbReference>
<dbReference type="AlphaFoldDB" id="A0A0R2N6Z9"/>
<dbReference type="Pfam" id="PF15919">
    <property type="entry name" value="HicB_lk_antitox"/>
    <property type="match status" value="1"/>
</dbReference>
<sequence>MKPDVVVYPIVMTKDEDDYIFVKVPDLEGGYTQGNDEIDAIKMAEDLIGNLLEEETVYPRPSELTQSDVINDEKVVYVSVDLTKFRNMYTKKVRRNVTIPEYLNNMAKKQKINVSQLLTETLEKKFGL</sequence>
<dbReference type="Proteomes" id="UP000051249">
    <property type="component" value="Unassembled WGS sequence"/>
</dbReference>
<gene>
    <name evidence="2" type="ORF">IV88_GL001353</name>
</gene>
<comment type="caution">
    <text evidence="2">The sequence shown here is derived from an EMBL/GenBank/DDBJ whole genome shotgun (WGS) entry which is preliminary data.</text>
</comment>
<protein>
    <submittedName>
        <fullName evidence="2">Toxin-antitoxin system, antitoxin component, HicB family</fullName>
    </submittedName>
</protein>
<dbReference type="InterPro" id="IPR035069">
    <property type="entry name" value="TTHA1013/TTHA0281-like"/>
</dbReference>
<evidence type="ECO:0000313" key="3">
    <source>
        <dbReference type="Proteomes" id="UP000051249"/>
    </source>
</evidence>
<dbReference type="OrthoDB" id="5419659at2"/>
<name>A0A0R2N6Z9_9LACO</name>
<feature type="domain" description="HicB-like antitoxin of toxin-antitoxin system" evidence="1">
    <location>
        <begin position="8"/>
        <end position="108"/>
    </location>
</feature>
<organism evidence="2 3">
    <name type="scientific">Pediococcus argentinicus</name>
    <dbReference type="NCBI Taxonomy" id="480391"/>
    <lineage>
        <taxon>Bacteria</taxon>
        <taxon>Bacillati</taxon>
        <taxon>Bacillota</taxon>
        <taxon>Bacilli</taxon>
        <taxon>Lactobacillales</taxon>
        <taxon>Lactobacillaceae</taxon>
        <taxon>Pediococcus</taxon>
    </lineage>
</organism>
<reference evidence="2 3" key="1">
    <citation type="journal article" date="2015" name="Genome Announc.">
        <title>Expanding the biotechnology potential of lactobacilli through comparative genomics of 213 strains and associated genera.</title>
        <authorList>
            <person name="Sun Z."/>
            <person name="Harris H.M."/>
            <person name="McCann A."/>
            <person name="Guo C."/>
            <person name="Argimon S."/>
            <person name="Zhang W."/>
            <person name="Yang X."/>
            <person name="Jeffery I.B."/>
            <person name="Cooney J.C."/>
            <person name="Kagawa T.F."/>
            <person name="Liu W."/>
            <person name="Song Y."/>
            <person name="Salvetti E."/>
            <person name="Wrobel A."/>
            <person name="Rasinkangas P."/>
            <person name="Parkhill J."/>
            <person name="Rea M.C."/>
            <person name="O'Sullivan O."/>
            <person name="Ritari J."/>
            <person name="Douillard F.P."/>
            <person name="Paul Ross R."/>
            <person name="Yang R."/>
            <person name="Briner A.E."/>
            <person name="Felis G.E."/>
            <person name="de Vos W.M."/>
            <person name="Barrangou R."/>
            <person name="Klaenhammer T.R."/>
            <person name="Caufield P.W."/>
            <person name="Cui Y."/>
            <person name="Zhang H."/>
            <person name="O'Toole P.W."/>
        </authorList>
    </citation>
    <scope>NUCLEOTIDE SEQUENCE [LARGE SCALE GENOMIC DNA]</scope>
    <source>
        <strain evidence="2 3">DSM 23026</strain>
    </source>
</reference>
<dbReference type="Gene3D" id="3.30.160.250">
    <property type="match status" value="1"/>
</dbReference>
<dbReference type="SUPFAM" id="SSF143100">
    <property type="entry name" value="TTHA1013/TTHA0281-like"/>
    <property type="match status" value="1"/>
</dbReference>
<evidence type="ECO:0000313" key="2">
    <source>
        <dbReference type="EMBL" id="KRO21601.1"/>
    </source>
</evidence>
<dbReference type="PATRIC" id="fig|480391.4.peg.1377"/>
<dbReference type="InterPro" id="IPR031807">
    <property type="entry name" value="HicB-like"/>
</dbReference>
<proteinExistence type="predicted"/>
<evidence type="ECO:0000259" key="1">
    <source>
        <dbReference type="Pfam" id="PF15919"/>
    </source>
</evidence>